<reference evidence="8" key="1">
    <citation type="journal article" date="2019" name="Int. J. Syst. Evol. Microbiol.">
        <title>The Global Catalogue of Microorganisms (GCM) 10K type strain sequencing project: providing services to taxonomists for standard genome sequencing and annotation.</title>
        <authorList>
            <consortium name="The Broad Institute Genomics Platform"/>
            <consortium name="The Broad Institute Genome Sequencing Center for Infectious Disease"/>
            <person name="Wu L."/>
            <person name="Ma J."/>
        </authorList>
    </citation>
    <scope>NUCLEOTIDE SEQUENCE [LARGE SCALE GENOMIC DNA]</scope>
    <source>
        <strain evidence="8">JCM 30774</strain>
    </source>
</reference>
<keyword evidence="1" id="KW-1003">Cell membrane</keyword>
<dbReference type="PANTHER" id="PTHR37481:SF1">
    <property type="entry name" value="LIPOPOLYSACCHARIDE EXPORT SYSTEM PROTEIN LPTC"/>
    <property type="match status" value="1"/>
</dbReference>
<dbReference type="PANTHER" id="PTHR37481">
    <property type="entry name" value="LIPOPOLYSACCHARIDE EXPORT SYSTEM PROTEIN LPTC"/>
    <property type="match status" value="1"/>
</dbReference>
<evidence type="ECO:0000256" key="3">
    <source>
        <dbReference type="ARBA" id="ARBA00022692"/>
    </source>
</evidence>
<dbReference type="Pfam" id="PF06835">
    <property type="entry name" value="LptC"/>
    <property type="match status" value="1"/>
</dbReference>
<name>A0ABW4B328_9GAMM</name>
<sequence>MAIKYILERKRLIGVACILIVFVLIFILGNKPSLYLIEEQKLVSSPDYFLENVTTKTYAVNGNLVEEVAANTANHYNASKETLLIRPVITRTEPGATTIAQAENGAINDSSKNFTLNGDASVVRTSSDNKNVKIEAQTITYDDSSQLITGKAQAKLSSAQINTSSDIIIHNLKEETTSLDGGVVGTYEPEKN</sequence>
<comment type="caution">
    <text evidence="7">The sequence shown here is derived from an EMBL/GenBank/DDBJ whole genome shotgun (WGS) entry which is preliminary data.</text>
</comment>
<evidence type="ECO:0000256" key="6">
    <source>
        <dbReference type="SAM" id="Phobius"/>
    </source>
</evidence>
<evidence type="ECO:0000256" key="4">
    <source>
        <dbReference type="ARBA" id="ARBA00022989"/>
    </source>
</evidence>
<evidence type="ECO:0000256" key="5">
    <source>
        <dbReference type="ARBA" id="ARBA00023136"/>
    </source>
</evidence>
<dbReference type="InterPro" id="IPR052363">
    <property type="entry name" value="LPS_export_LptC"/>
</dbReference>
<proteinExistence type="predicted"/>
<dbReference type="RefSeq" id="WP_377367666.1">
    <property type="nucleotide sequence ID" value="NZ_JBHTMN010000012.1"/>
</dbReference>
<feature type="transmembrane region" description="Helical" evidence="6">
    <location>
        <begin position="12"/>
        <end position="29"/>
    </location>
</feature>
<dbReference type="InterPro" id="IPR026265">
    <property type="entry name" value="LptC"/>
</dbReference>
<keyword evidence="3 6" id="KW-0812">Transmembrane</keyword>
<keyword evidence="2" id="KW-0997">Cell inner membrane</keyword>
<dbReference type="NCBIfam" id="TIGR04409">
    <property type="entry name" value="LptC_YrbK"/>
    <property type="match status" value="1"/>
</dbReference>
<evidence type="ECO:0000313" key="7">
    <source>
        <dbReference type="EMBL" id="MFD1383928.1"/>
    </source>
</evidence>
<evidence type="ECO:0000256" key="2">
    <source>
        <dbReference type="ARBA" id="ARBA00022519"/>
    </source>
</evidence>
<keyword evidence="5 6" id="KW-0472">Membrane</keyword>
<dbReference type="InterPro" id="IPR010664">
    <property type="entry name" value="LipoPS_assembly_LptC-rel"/>
</dbReference>
<evidence type="ECO:0000256" key="1">
    <source>
        <dbReference type="ARBA" id="ARBA00022475"/>
    </source>
</evidence>
<dbReference type="Gene3D" id="2.60.450.10">
    <property type="entry name" value="Lipopolysaccharide (LPS) transport protein A like domain"/>
    <property type="match status" value="1"/>
</dbReference>
<gene>
    <name evidence="7" type="primary">lptC</name>
    <name evidence="7" type="ORF">ACFQ45_11135</name>
</gene>
<dbReference type="Proteomes" id="UP001597059">
    <property type="component" value="Unassembled WGS sequence"/>
</dbReference>
<keyword evidence="4 6" id="KW-1133">Transmembrane helix</keyword>
<keyword evidence="8" id="KW-1185">Reference proteome</keyword>
<organism evidence="7 8">
    <name type="scientific">Rhodanobacter aciditrophus</name>
    <dbReference type="NCBI Taxonomy" id="1623218"/>
    <lineage>
        <taxon>Bacteria</taxon>
        <taxon>Pseudomonadati</taxon>
        <taxon>Pseudomonadota</taxon>
        <taxon>Gammaproteobacteria</taxon>
        <taxon>Lysobacterales</taxon>
        <taxon>Rhodanobacteraceae</taxon>
        <taxon>Rhodanobacter</taxon>
    </lineage>
</organism>
<protein>
    <submittedName>
        <fullName evidence="7">LPS export ABC transporter periplasmic protein LptC</fullName>
    </submittedName>
</protein>
<dbReference type="EMBL" id="JBHTMN010000012">
    <property type="protein sequence ID" value="MFD1383928.1"/>
    <property type="molecule type" value="Genomic_DNA"/>
</dbReference>
<evidence type="ECO:0000313" key="8">
    <source>
        <dbReference type="Proteomes" id="UP001597059"/>
    </source>
</evidence>
<accession>A0ABW4B328</accession>